<comment type="caution">
    <text evidence="2">The sequence shown here is derived from an EMBL/GenBank/DDBJ whole genome shotgun (WGS) entry which is preliminary data.</text>
</comment>
<gene>
    <name evidence="2" type="ORF">PENTCL1PPCAC_23515</name>
</gene>
<evidence type="ECO:0000313" key="3">
    <source>
        <dbReference type="Proteomes" id="UP001432027"/>
    </source>
</evidence>
<keyword evidence="1" id="KW-0812">Transmembrane</keyword>
<reference evidence="2" key="1">
    <citation type="submission" date="2023-10" db="EMBL/GenBank/DDBJ databases">
        <title>Genome assembly of Pristionchus species.</title>
        <authorList>
            <person name="Yoshida K."/>
            <person name="Sommer R.J."/>
        </authorList>
    </citation>
    <scope>NUCLEOTIDE SEQUENCE</scope>
    <source>
        <strain evidence="2">RS0144</strain>
    </source>
</reference>
<proteinExistence type="predicted"/>
<dbReference type="AlphaFoldDB" id="A0AAV5U4D8"/>
<keyword evidence="1" id="KW-0472">Membrane</keyword>
<keyword evidence="3" id="KW-1185">Reference proteome</keyword>
<feature type="transmembrane region" description="Helical" evidence="1">
    <location>
        <begin position="57"/>
        <end position="75"/>
    </location>
</feature>
<evidence type="ECO:0000256" key="1">
    <source>
        <dbReference type="SAM" id="Phobius"/>
    </source>
</evidence>
<evidence type="ECO:0008006" key="4">
    <source>
        <dbReference type="Google" id="ProtNLM"/>
    </source>
</evidence>
<dbReference type="Proteomes" id="UP001432027">
    <property type="component" value="Unassembled WGS sequence"/>
</dbReference>
<evidence type="ECO:0000313" key="2">
    <source>
        <dbReference type="EMBL" id="GMT01341.1"/>
    </source>
</evidence>
<keyword evidence="1" id="KW-1133">Transmembrane helix</keyword>
<dbReference type="EMBL" id="BTSX01000005">
    <property type="protein sequence ID" value="GMT01341.1"/>
    <property type="molecule type" value="Genomic_DNA"/>
</dbReference>
<protein>
    <recommendedName>
        <fullName evidence="4">G protein-coupled receptor</fullName>
    </recommendedName>
</protein>
<sequence length="116" mass="13422">MRISVSVMRDSQVECGGTREQEKGRSPTEYLTVPNRPIISILGSMWRRFILIHRPKYLFKYCPRVSLLSICSILLPSPPLKSLDEFHSYLSRDYLLQMLALLFFSILPCSLRSISI</sequence>
<organism evidence="2 3">
    <name type="scientific">Pristionchus entomophagus</name>
    <dbReference type="NCBI Taxonomy" id="358040"/>
    <lineage>
        <taxon>Eukaryota</taxon>
        <taxon>Metazoa</taxon>
        <taxon>Ecdysozoa</taxon>
        <taxon>Nematoda</taxon>
        <taxon>Chromadorea</taxon>
        <taxon>Rhabditida</taxon>
        <taxon>Rhabditina</taxon>
        <taxon>Diplogasteromorpha</taxon>
        <taxon>Diplogasteroidea</taxon>
        <taxon>Neodiplogasteridae</taxon>
        <taxon>Pristionchus</taxon>
    </lineage>
</organism>
<accession>A0AAV5U4D8</accession>
<name>A0AAV5U4D8_9BILA</name>
<feature type="transmembrane region" description="Helical" evidence="1">
    <location>
        <begin position="95"/>
        <end position="114"/>
    </location>
</feature>